<organism evidence="1">
    <name type="scientific">Oikopleura dioica</name>
    <name type="common">Tunicate</name>
    <dbReference type="NCBI Taxonomy" id="34765"/>
    <lineage>
        <taxon>Eukaryota</taxon>
        <taxon>Metazoa</taxon>
        <taxon>Chordata</taxon>
        <taxon>Tunicata</taxon>
        <taxon>Appendicularia</taxon>
        <taxon>Copelata</taxon>
        <taxon>Oikopleuridae</taxon>
        <taxon>Oikopleura</taxon>
    </lineage>
</organism>
<gene>
    <name evidence="1" type="ORF">GSOID_T00030943001</name>
</gene>
<accession>E4YPT5</accession>
<dbReference type="EMBL" id="FN654986">
    <property type="protein sequence ID" value="CBY37481.1"/>
    <property type="molecule type" value="Genomic_DNA"/>
</dbReference>
<dbReference type="Proteomes" id="UP000011014">
    <property type="component" value="Unassembled WGS sequence"/>
</dbReference>
<evidence type="ECO:0000313" key="1">
    <source>
        <dbReference type="EMBL" id="CBY37481.1"/>
    </source>
</evidence>
<sequence length="1266" mass="137876">MKLFNALIVATLAAKGGKKKAEREAAKKAAAEAALAAEAAIAAAAAAAAEAERLSFAPEDDYVRPGDKIVVEDYRDDEDLSWEIVADDDGVTSLTLHFTQMDIDWRKDGCDDYVKIVTLSEEGEKLSEHMFCGPNDQDDPFMIMGSPKFPYAKANGQKGWTHPWDTFARKARVSFHSDSVGNGGGFTLQVSETLRENPCRTRADCIHVGDDRHICDFNDITKEKVQCTSRDHCQDGTNGSTPQICVSEFNVCKDVDCRSHANCERHADGRPQRCNANVCQPVDCLSKSDCGATGICQNNVCNYHECLGHLSCEVDFAGRCADGICKCEGRQCVEKKCTKHSHCADGGLCDNDPKKNPTFTCYKTHDDGAQTCRSHSQCPPKHKCDDKKCVAVECRTNGDCAGKDGKNTWRCHDENSSDDLQNTCYAVGCNKHSQCGAKSVCIDNNCEATDCRTNADCPGNSLCDRPDKKDPTKNKCKAVDCVGHKACLGHSNTECQAGKCLCEQNACVVKTCVTSAHCGDRQRCHDNKCVTAECSTHSHCDKAIPGPNGGFLPAKCFPNCTTDKGRKYCLPACEAVECRKETDCDASVPEICDGTTNSCKTVQCRGHSFCADKHLCKNNICVEQQCTENSHCNALNSEVCTNNKCVKVGCIGHANCGDKQRCIEHNCVNRQCTNNAHCTANNGVAKCDKIDGVCEEVECIGHTSCNVLSNTILGFDCTQGHCLCKDNQCEKQQCRTNAHCGLKERCNGNTCQSVDCTDHAHCGDKQVCTGNVCINVDCRERAHCGDKQICGGAQNDNKCIDVDCLSHDDCKNFGNEDAYVCYFNDCTPVECRDNADCTKNGENAVCLNNICDQVDCNSHADCEQAHDDRWKCYQNSCQEEECRNNAHCAANELCNRETNTCEVVECRGHAMCLNVSGCQDGHCLCQNNECVVQVCRTNNHCGVQERCFNNLCEAVDCTDHAHCLNSPLLGCSEGKCRCSANQCVSVECRDASHCNAADEICSGEKPLSGLPNTCIRVACKGHADCGPQSNCVNHECISVTCTDESHCDEYSLCKSAKCVPQQCRDHTHCANFFQNTGLEGYKCIKQKCVNVECTNNGHCESDELCDKTVNECYKPECIGHASCATNVAKCADGKCLCIGNQCQKQQCRNNEHCGWPSTPALCRNNQCDDVGCTTHSHCKNLAEGGPTSYCESNECFHNAECLVTSDCPAGTPANCENKKCVTVDCNRNTDCLANHICVNQICKLVECRTSVDCNSGEICVNSICVV</sequence>
<protein>
    <recommendedName>
        <fullName evidence="2">CUB domain-containing protein</fullName>
    </recommendedName>
</protein>
<dbReference type="AlphaFoldDB" id="E4YPT5"/>
<dbReference type="Gene3D" id="2.60.120.290">
    <property type="entry name" value="Spermadhesin, CUB domain"/>
    <property type="match status" value="1"/>
</dbReference>
<dbReference type="SUPFAM" id="SSF49854">
    <property type="entry name" value="Spermadhesin, CUB domain"/>
    <property type="match status" value="1"/>
</dbReference>
<proteinExistence type="predicted"/>
<reference evidence="1" key="1">
    <citation type="journal article" date="2010" name="Science">
        <title>Plasticity of animal genome architecture unmasked by rapid evolution of a pelagic tunicate.</title>
        <authorList>
            <person name="Denoeud F."/>
            <person name="Henriet S."/>
            <person name="Mungpakdee S."/>
            <person name="Aury J.M."/>
            <person name="Da Silva C."/>
            <person name="Brinkmann H."/>
            <person name="Mikhaleva J."/>
            <person name="Olsen L.C."/>
            <person name="Jubin C."/>
            <person name="Canestro C."/>
            <person name="Bouquet J.M."/>
            <person name="Danks G."/>
            <person name="Poulain J."/>
            <person name="Campsteijn C."/>
            <person name="Adamski M."/>
            <person name="Cross I."/>
            <person name="Yadetie F."/>
            <person name="Muffato M."/>
            <person name="Louis A."/>
            <person name="Butcher S."/>
            <person name="Tsagkogeorga G."/>
            <person name="Konrad A."/>
            <person name="Singh S."/>
            <person name="Jensen M.F."/>
            <person name="Cong E.H."/>
            <person name="Eikeseth-Otteraa H."/>
            <person name="Noel B."/>
            <person name="Anthouard V."/>
            <person name="Porcel B.M."/>
            <person name="Kachouri-Lafond R."/>
            <person name="Nishino A."/>
            <person name="Ugolini M."/>
            <person name="Chourrout P."/>
            <person name="Nishida H."/>
            <person name="Aasland R."/>
            <person name="Huzurbazar S."/>
            <person name="Westhof E."/>
            <person name="Delsuc F."/>
            <person name="Lehrach H."/>
            <person name="Reinhardt R."/>
            <person name="Weissenbach J."/>
            <person name="Roy S.W."/>
            <person name="Artiguenave F."/>
            <person name="Postlethwait J.H."/>
            <person name="Manak J.R."/>
            <person name="Thompson E.M."/>
            <person name="Jaillon O."/>
            <person name="Du Pasquier L."/>
            <person name="Boudinot P."/>
            <person name="Liberles D.A."/>
            <person name="Volff J.N."/>
            <person name="Philippe H."/>
            <person name="Lenhard B."/>
            <person name="Roest Crollius H."/>
            <person name="Wincker P."/>
            <person name="Chourrout D."/>
        </authorList>
    </citation>
    <scope>NUCLEOTIDE SEQUENCE [LARGE SCALE GENOMIC DNA]</scope>
</reference>
<name>E4YPT5_OIKDI</name>
<evidence type="ECO:0008006" key="2">
    <source>
        <dbReference type="Google" id="ProtNLM"/>
    </source>
</evidence>
<dbReference type="InterPro" id="IPR035914">
    <property type="entry name" value="Sperma_CUB_dom_sf"/>
</dbReference>